<dbReference type="Gene3D" id="3.30.310.70">
    <property type="entry name" value="TT1751-like domain"/>
    <property type="match status" value="1"/>
</dbReference>
<name>A0A941IW14_9ACTN</name>
<dbReference type="InterPro" id="IPR035923">
    <property type="entry name" value="TT1751-like_sf"/>
</dbReference>
<evidence type="ECO:0000313" key="2">
    <source>
        <dbReference type="EMBL" id="MBR7838256.1"/>
    </source>
</evidence>
<organism evidence="2 3">
    <name type="scientific">Actinospica durhamensis</name>
    <dbReference type="NCBI Taxonomy" id="1508375"/>
    <lineage>
        <taxon>Bacteria</taxon>
        <taxon>Bacillati</taxon>
        <taxon>Actinomycetota</taxon>
        <taxon>Actinomycetes</taxon>
        <taxon>Catenulisporales</taxon>
        <taxon>Actinospicaceae</taxon>
        <taxon>Actinospica</taxon>
    </lineage>
</organism>
<feature type="domain" description="DUF302" evidence="1">
    <location>
        <begin position="40"/>
        <end position="102"/>
    </location>
</feature>
<protein>
    <submittedName>
        <fullName evidence="2">DUF302 domain-containing protein</fullName>
    </submittedName>
</protein>
<dbReference type="PIRSF" id="PIRSF021774">
    <property type="entry name" value="UCP021774"/>
    <property type="match status" value="1"/>
</dbReference>
<dbReference type="PANTHER" id="PTHR38342">
    <property type="entry name" value="SLR5037 PROTEIN"/>
    <property type="match status" value="1"/>
</dbReference>
<dbReference type="EMBL" id="JAGSOG010000272">
    <property type="protein sequence ID" value="MBR7838256.1"/>
    <property type="molecule type" value="Genomic_DNA"/>
</dbReference>
<dbReference type="Pfam" id="PF03625">
    <property type="entry name" value="DUF302"/>
    <property type="match status" value="1"/>
</dbReference>
<dbReference type="PANTHER" id="PTHR38342:SF1">
    <property type="entry name" value="SLR5037 PROTEIN"/>
    <property type="match status" value="1"/>
</dbReference>
<evidence type="ECO:0000313" key="3">
    <source>
        <dbReference type="Proteomes" id="UP000675781"/>
    </source>
</evidence>
<dbReference type="InterPro" id="IPR016796">
    <property type="entry name" value="UCP021774"/>
</dbReference>
<dbReference type="CDD" id="cd14797">
    <property type="entry name" value="DUF302"/>
    <property type="match status" value="1"/>
</dbReference>
<evidence type="ECO:0000259" key="1">
    <source>
        <dbReference type="Pfam" id="PF03625"/>
    </source>
</evidence>
<reference evidence="2" key="1">
    <citation type="submission" date="2021-04" db="EMBL/GenBank/DDBJ databases">
        <title>Genome based classification of Actinospica acidithermotolerans sp. nov., an actinobacterium isolated from an Indonesian hot spring.</title>
        <authorList>
            <person name="Kusuma A.B."/>
            <person name="Putra K.E."/>
            <person name="Nafisah S."/>
            <person name="Loh J."/>
            <person name="Nouioui I."/>
            <person name="Goodfellow M."/>
        </authorList>
    </citation>
    <scope>NUCLEOTIDE SEQUENCE</scope>
    <source>
        <strain evidence="2">CSCA 57</strain>
    </source>
</reference>
<proteinExistence type="predicted"/>
<dbReference type="Proteomes" id="UP000675781">
    <property type="component" value="Unassembled WGS sequence"/>
</dbReference>
<gene>
    <name evidence="2" type="ORF">KDL01_33600</name>
</gene>
<dbReference type="AlphaFoldDB" id="A0A941IW14"/>
<comment type="caution">
    <text evidence="2">The sequence shown here is derived from an EMBL/GenBank/DDBJ whole genome shotgun (WGS) entry which is preliminary data.</text>
</comment>
<accession>A0A941IW14</accession>
<dbReference type="SUPFAM" id="SSF103247">
    <property type="entry name" value="TT1751-like"/>
    <property type="match status" value="1"/>
</dbReference>
<dbReference type="InterPro" id="IPR005180">
    <property type="entry name" value="DUF302"/>
</dbReference>
<keyword evidence="3" id="KW-1185">Reference proteome</keyword>
<sequence length="138" mass="14434">MSTTYGMGVRLMGAADSFDQVVERVRAALGEQGFGVLTEIDMRATMAAKLGEQMEPYLILGACNPPLAHRALAVDREIGLLLPCNLVVRTDGADVLVEALDPRIMMGVTGEDELGPIADEAGEKISAALAALTGFDGG</sequence>